<evidence type="ECO:0000256" key="1">
    <source>
        <dbReference type="ARBA" id="ARBA00004141"/>
    </source>
</evidence>
<dbReference type="SUPFAM" id="SSF81340">
    <property type="entry name" value="Clc chloride channel"/>
    <property type="match status" value="1"/>
</dbReference>
<dbReference type="PRINTS" id="PR00762">
    <property type="entry name" value="CLCHANNEL"/>
</dbReference>
<dbReference type="PANTHER" id="PTHR43427:SF6">
    <property type="entry name" value="CHLORIDE CHANNEL PROTEIN CLC-E"/>
    <property type="match status" value="1"/>
</dbReference>
<dbReference type="Pfam" id="PF00654">
    <property type="entry name" value="Voltage_CLC"/>
    <property type="match status" value="1"/>
</dbReference>
<keyword evidence="2" id="KW-0813">Transport</keyword>
<dbReference type="InterPro" id="IPR014743">
    <property type="entry name" value="Cl-channel_core"/>
</dbReference>
<evidence type="ECO:0000256" key="9">
    <source>
        <dbReference type="ARBA" id="ARBA00023303"/>
    </source>
</evidence>
<feature type="transmembrane region" description="Helical" evidence="10">
    <location>
        <begin position="157"/>
        <end position="183"/>
    </location>
</feature>
<feature type="transmembrane region" description="Helical" evidence="10">
    <location>
        <begin position="319"/>
        <end position="337"/>
    </location>
</feature>
<dbReference type="Proteomes" id="UP000664761">
    <property type="component" value="Unassembled WGS sequence"/>
</dbReference>
<feature type="transmembrane region" description="Helical" evidence="10">
    <location>
        <begin position="349"/>
        <end position="367"/>
    </location>
</feature>
<dbReference type="PANTHER" id="PTHR43427">
    <property type="entry name" value="CHLORIDE CHANNEL PROTEIN CLC-E"/>
    <property type="match status" value="1"/>
</dbReference>
<name>A0ABS3F896_9PROT</name>
<evidence type="ECO:0000256" key="10">
    <source>
        <dbReference type="SAM" id="Phobius"/>
    </source>
</evidence>
<dbReference type="InterPro" id="IPR001807">
    <property type="entry name" value="ClC"/>
</dbReference>
<reference evidence="11 12" key="1">
    <citation type="submission" date="2021-03" db="EMBL/GenBank/DDBJ databases">
        <title>Sneathiella sp. CAU 1612 isolated from Kang Won-do.</title>
        <authorList>
            <person name="Kim W."/>
        </authorList>
    </citation>
    <scope>NUCLEOTIDE SEQUENCE [LARGE SCALE GENOMIC DNA]</scope>
    <source>
        <strain evidence="11 12">CAU 1612</strain>
    </source>
</reference>
<feature type="transmembrane region" description="Helical" evidence="10">
    <location>
        <begin position="278"/>
        <end position="299"/>
    </location>
</feature>
<keyword evidence="8" id="KW-0868">Chloride</keyword>
<dbReference type="CDD" id="cd00400">
    <property type="entry name" value="Voltage_gated_ClC"/>
    <property type="match status" value="1"/>
</dbReference>
<evidence type="ECO:0000256" key="5">
    <source>
        <dbReference type="ARBA" id="ARBA00023065"/>
    </source>
</evidence>
<evidence type="ECO:0000256" key="2">
    <source>
        <dbReference type="ARBA" id="ARBA00022448"/>
    </source>
</evidence>
<keyword evidence="7" id="KW-0869">Chloride channel</keyword>
<feature type="transmembrane region" description="Helical" evidence="10">
    <location>
        <begin position="233"/>
        <end position="258"/>
    </location>
</feature>
<evidence type="ECO:0000256" key="7">
    <source>
        <dbReference type="ARBA" id="ARBA00023173"/>
    </source>
</evidence>
<accession>A0ABS3F896</accession>
<keyword evidence="5" id="KW-0406">Ion transport</keyword>
<evidence type="ECO:0000256" key="4">
    <source>
        <dbReference type="ARBA" id="ARBA00022989"/>
    </source>
</evidence>
<dbReference type="RefSeq" id="WP_207046901.1">
    <property type="nucleotide sequence ID" value="NZ_JAFLNC010000005.1"/>
</dbReference>
<sequence length="575" mass="60834">MPETENRSIVLLCVLAVFIGVIAGIGAWIFRLLIGLFHNLLFLGQFSLHYDANVHTPTDVWGIWVILVPVIGAVGVAWLVKTFAPEAKGHGVPEVMDAIYYNGGHIRPVVVVVKSLASALSIGSGGAIGREGPIIQIGATFGSMMGSWIAMPPRQRIILVAAGAGAGIAATFNAPLGGILFAVELLLVSVSAQSILLVVTSTILATYIGRQLLSMTPSFDVPALQIPDFGIGANWGLILFLPFGLICGVAATVFIRAIYWAEDKFDAMPGNYYSRHMLGMAVVGVMIYVMQLYAGHFYVQGVGYATILDVLTSALSDPWFLLLLFALKMVATCLTLGSGASGGVFSPSLFMGATLGAAFGSVMHMIFPGLEVGITVFAIAGMAAMIGSTTGAVFTSVVMLAEMTGDHNTVLPTVLTTAAAYAVRRHLSPASIYTLKLNRRGRSVPEGMTSAFLAAKEIKDIMTRNFTTLPEGETPPDSPGIVIWTREGRVSVAEQRFVDKSRPEEPLSVGAPGKYLVVPEALGMVDVLQQLKDQKAEFALVSTAPDAKMAADIVGVVTVTEISNTLKDAAILQKA</sequence>
<keyword evidence="9" id="KW-0407">Ion channel</keyword>
<organism evidence="11 12">
    <name type="scientific">Sneathiella sedimenti</name>
    <dbReference type="NCBI Taxonomy" id="2816034"/>
    <lineage>
        <taxon>Bacteria</taxon>
        <taxon>Pseudomonadati</taxon>
        <taxon>Pseudomonadota</taxon>
        <taxon>Alphaproteobacteria</taxon>
        <taxon>Sneathiellales</taxon>
        <taxon>Sneathiellaceae</taxon>
        <taxon>Sneathiella</taxon>
    </lineage>
</organism>
<protein>
    <submittedName>
        <fullName evidence="11">Chloride channel protein</fullName>
    </submittedName>
</protein>
<feature type="transmembrane region" description="Helical" evidence="10">
    <location>
        <begin position="195"/>
        <end position="213"/>
    </location>
</feature>
<evidence type="ECO:0000256" key="6">
    <source>
        <dbReference type="ARBA" id="ARBA00023136"/>
    </source>
</evidence>
<dbReference type="Gene3D" id="1.10.3080.10">
    <property type="entry name" value="Clc chloride channel"/>
    <property type="match status" value="1"/>
</dbReference>
<evidence type="ECO:0000256" key="3">
    <source>
        <dbReference type="ARBA" id="ARBA00022692"/>
    </source>
</evidence>
<keyword evidence="12" id="KW-1185">Reference proteome</keyword>
<feature type="transmembrane region" description="Helical" evidence="10">
    <location>
        <begin position="9"/>
        <end position="41"/>
    </location>
</feature>
<evidence type="ECO:0000313" key="11">
    <source>
        <dbReference type="EMBL" id="MBO0334747.1"/>
    </source>
</evidence>
<comment type="caution">
    <text evidence="11">The sequence shown here is derived from an EMBL/GenBank/DDBJ whole genome shotgun (WGS) entry which is preliminary data.</text>
</comment>
<feature type="transmembrane region" description="Helical" evidence="10">
    <location>
        <begin position="373"/>
        <end position="401"/>
    </location>
</feature>
<comment type="subcellular location">
    <subcellularLocation>
        <location evidence="1">Membrane</location>
        <topology evidence="1">Multi-pass membrane protein</topology>
    </subcellularLocation>
</comment>
<gene>
    <name evidence="11" type="ORF">J0X12_14065</name>
</gene>
<keyword evidence="4 10" id="KW-1133">Transmembrane helix</keyword>
<evidence type="ECO:0000313" key="12">
    <source>
        <dbReference type="Proteomes" id="UP000664761"/>
    </source>
</evidence>
<keyword evidence="6 10" id="KW-0472">Membrane</keyword>
<dbReference type="EMBL" id="JAFLNC010000005">
    <property type="protein sequence ID" value="MBO0334747.1"/>
    <property type="molecule type" value="Genomic_DNA"/>
</dbReference>
<evidence type="ECO:0000256" key="8">
    <source>
        <dbReference type="ARBA" id="ARBA00023214"/>
    </source>
</evidence>
<feature type="transmembrane region" description="Helical" evidence="10">
    <location>
        <begin position="61"/>
        <end position="80"/>
    </location>
</feature>
<proteinExistence type="predicted"/>
<keyword evidence="3 10" id="KW-0812">Transmembrane</keyword>
<dbReference type="InterPro" id="IPR050368">
    <property type="entry name" value="ClC-type_chloride_channel"/>
</dbReference>